<organism evidence="2 3">
    <name type="scientific">Halodesulfovibrio marinisediminis DSM 17456</name>
    <dbReference type="NCBI Taxonomy" id="1121457"/>
    <lineage>
        <taxon>Bacteria</taxon>
        <taxon>Pseudomonadati</taxon>
        <taxon>Thermodesulfobacteriota</taxon>
        <taxon>Desulfovibrionia</taxon>
        <taxon>Desulfovibrionales</taxon>
        <taxon>Desulfovibrionaceae</taxon>
        <taxon>Halodesulfovibrio</taxon>
    </lineage>
</organism>
<feature type="signal peptide" evidence="1">
    <location>
        <begin position="1"/>
        <end position="20"/>
    </location>
</feature>
<protein>
    <submittedName>
        <fullName evidence="2">Uncharacterized protein</fullName>
    </submittedName>
</protein>
<dbReference type="STRING" id="1121457.SAMN02745161_2756"/>
<evidence type="ECO:0000313" key="2">
    <source>
        <dbReference type="EMBL" id="SIO31395.1"/>
    </source>
</evidence>
<dbReference type="Proteomes" id="UP000184694">
    <property type="component" value="Unassembled WGS sequence"/>
</dbReference>
<keyword evidence="3" id="KW-1185">Reference proteome</keyword>
<dbReference type="OrthoDB" id="5465028at2"/>
<dbReference type="AlphaFoldDB" id="A0A1N6IHE3"/>
<feature type="chain" id="PRO_5013269477" evidence="1">
    <location>
        <begin position="21"/>
        <end position="140"/>
    </location>
</feature>
<reference evidence="3" key="1">
    <citation type="submission" date="2016-11" db="EMBL/GenBank/DDBJ databases">
        <authorList>
            <person name="Varghese N."/>
            <person name="Submissions S."/>
        </authorList>
    </citation>
    <scope>NUCLEOTIDE SEQUENCE [LARGE SCALE GENOMIC DNA]</scope>
    <source>
        <strain evidence="3">DSM 17456</strain>
    </source>
</reference>
<dbReference type="EMBL" id="FSRG01000006">
    <property type="protein sequence ID" value="SIO31395.1"/>
    <property type="molecule type" value="Genomic_DNA"/>
</dbReference>
<dbReference type="Gene3D" id="2.40.128.20">
    <property type="match status" value="1"/>
</dbReference>
<sequence>MKRLLVAIMLAVMCTTSAYAEDEVVAVEQDNTIKMQDLIGKTILYTWQAGPFKGASHKLLVVDPNTMQLSVESGMEVADPITIKCDVVQISDQVFYLTWRSEEYDQTLVLTFNFETNMIYEVVVSEKTNYLSKGPFTINN</sequence>
<dbReference type="RefSeq" id="WP_074217503.1">
    <property type="nucleotide sequence ID" value="NZ_FSRG01000006.1"/>
</dbReference>
<accession>A0A1N6IHE3</accession>
<evidence type="ECO:0000256" key="1">
    <source>
        <dbReference type="SAM" id="SignalP"/>
    </source>
</evidence>
<evidence type="ECO:0000313" key="3">
    <source>
        <dbReference type="Proteomes" id="UP000184694"/>
    </source>
</evidence>
<keyword evidence="1" id="KW-0732">Signal</keyword>
<proteinExistence type="predicted"/>
<dbReference type="InterPro" id="IPR012674">
    <property type="entry name" value="Calycin"/>
</dbReference>
<name>A0A1N6IHE3_9BACT</name>
<gene>
    <name evidence="2" type="ORF">SAMN02745161_2756</name>
</gene>